<dbReference type="Proteomes" id="UP000638648">
    <property type="component" value="Unassembled WGS sequence"/>
</dbReference>
<comment type="caution">
    <text evidence="1">The sequence shown here is derived from an EMBL/GenBank/DDBJ whole genome shotgun (WGS) entry which is preliminary data.</text>
</comment>
<name>A0A927MQH4_9ACTN</name>
<accession>A0A927MQH4</accession>
<dbReference type="AlphaFoldDB" id="A0A927MQH4"/>
<keyword evidence="2" id="KW-1185">Reference proteome</keyword>
<dbReference type="EMBL" id="JADBEM010000001">
    <property type="protein sequence ID" value="MBE1604481.1"/>
    <property type="molecule type" value="Genomic_DNA"/>
</dbReference>
<evidence type="ECO:0000313" key="1">
    <source>
        <dbReference type="EMBL" id="MBE1604481.1"/>
    </source>
</evidence>
<gene>
    <name evidence="1" type="ORF">HEB94_001329</name>
</gene>
<organism evidence="1 2">
    <name type="scientific">Actinopolymorpha pittospori</name>
    <dbReference type="NCBI Taxonomy" id="648752"/>
    <lineage>
        <taxon>Bacteria</taxon>
        <taxon>Bacillati</taxon>
        <taxon>Actinomycetota</taxon>
        <taxon>Actinomycetes</taxon>
        <taxon>Propionibacteriales</taxon>
        <taxon>Actinopolymorphaceae</taxon>
        <taxon>Actinopolymorpha</taxon>
    </lineage>
</organism>
<protein>
    <submittedName>
        <fullName evidence="1">Uncharacterized protein</fullName>
    </submittedName>
</protein>
<proteinExistence type="predicted"/>
<reference evidence="1" key="1">
    <citation type="submission" date="2020-10" db="EMBL/GenBank/DDBJ databases">
        <title>Sequencing the genomes of 1000 actinobacteria strains.</title>
        <authorList>
            <person name="Klenk H.-P."/>
        </authorList>
    </citation>
    <scope>NUCLEOTIDE SEQUENCE</scope>
    <source>
        <strain evidence="1">DSM 45354</strain>
    </source>
</reference>
<evidence type="ECO:0000313" key="2">
    <source>
        <dbReference type="Proteomes" id="UP000638648"/>
    </source>
</evidence>
<sequence length="47" mass="4995">MRVCAHCGAELEYVRGIGWVDSLSGAKGGTYATCKSNPKGHRPVETT</sequence>